<dbReference type="Pfam" id="PF13602">
    <property type="entry name" value="ADH_zinc_N_2"/>
    <property type="match status" value="1"/>
</dbReference>
<evidence type="ECO:0000256" key="2">
    <source>
        <dbReference type="ARBA" id="ARBA00023002"/>
    </source>
</evidence>
<accession>A0A2P5C5B3</accession>
<dbReference type="Proteomes" id="UP000237000">
    <property type="component" value="Unassembled WGS sequence"/>
</dbReference>
<dbReference type="PANTHER" id="PTHR44573">
    <property type="entry name" value="NADPH-DEPENDENT ALKENAL/ONE OXIDOREDUCTASE, CHLOROPLASTIC"/>
    <property type="match status" value="1"/>
</dbReference>
<dbReference type="STRING" id="63057.A0A2P5C5B3"/>
<protein>
    <submittedName>
        <fullName evidence="3">Alcohol dehydrogenase superfamily, zinc-type</fullName>
    </submittedName>
</protein>
<keyword evidence="4" id="KW-1185">Reference proteome</keyword>
<dbReference type="PANTHER" id="PTHR44573:SF3">
    <property type="entry name" value="CYTOSOLIC ALKENAL_ONE OXIDOREDUCTASE"/>
    <property type="match status" value="1"/>
</dbReference>
<comment type="caution">
    <text evidence="3">The sequence shown here is derived from an EMBL/GenBank/DDBJ whole genome shotgun (WGS) entry which is preliminary data.</text>
</comment>
<evidence type="ECO:0000256" key="1">
    <source>
        <dbReference type="ARBA" id="ARBA00010371"/>
    </source>
</evidence>
<name>A0A2P5C5B3_TREOI</name>
<dbReference type="GO" id="GO:0016628">
    <property type="term" value="F:oxidoreductase activity, acting on the CH-CH group of donors, NAD or NADP as acceptor"/>
    <property type="evidence" value="ECO:0007669"/>
    <property type="project" value="InterPro"/>
</dbReference>
<gene>
    <name evidence="3" type="ORF">TorRG33x02_297080</name>
</gene>
<dbReference type="AlphaFoldDB" id="A0A2P5C5B3"/>
<proteinExistence type="inferred from homology"/>
<dbReference type="EMBL" id="JXTC01000411">
    <property type="protein sequence ID" value="PON56188.1"/>
    <property type="molecule type" value="Genomic_DNA"/>
</dbReference>
<dbReference type="InterPro" id="IPR036291">
    <property type="entry name" value="NAD(P)-bd_dom_sf"/>
</dbReference>
<organism evidence="3 4">
    <name type="scientific">Trema orientale</name>
    <name type="common">Charcoal tree</name>
    <name type="synonym">Celtis orientalis</name>
    <dbReference type="NCBI Taxonomy" id="63057"/>
    <lineage>
        <taxon>Eukaryota</taxon>
        <taxon>Viridiplantae</taxon>
        <taxon>Streptophyta</taxon>
        <taxon>Embryophyta</taxon>
        <taxon>Tracheophyta</taxon>
        <taxon>Spermatophyta</taxon>
        <taxon>Magnoliopsida</taxon>
        <taxon>eudicotyledons</taxon>
        <taxon>Gunneridae</taxon>
        <taxon>Pentapetalae</taxon>
        <taxon>rosids</taxon>
        <taxon>fabids</taxon>
        <taxon>Rosales</taxon>
        <taxon>Cannabaceae</taxon>
        <taxon>Trema</taxon>
    </lineage>
</organism>
<dbReference type="Gene3D" id="3.90.180.10">
    <property type="entry name" value="Medium-chain alcohol dehydrogenases, catalytic domain"/>
    <property type="match status" value="1"/>
</dbReference>
<sequence length="163" mass="17899">MNQIVKHFMPIYILSTLSLTFSNPTQLAKYVFGASKVAATASTRKLDLLRSLGADLVIDYTKENFDDLPEKFDVVYDIIGEPERAVKALKEGGNFVAITPPAFTFVLTSTAAILEKLNPYLESGKVKPVIDPKGLFSFSKTVEAFSFLETSRASGKVVVYPIP</sequence>
<dbReference type="SUPFAM" id="SSF51735">
    <property type="entry name" value="NAD(P)-binding Rossmann-fold domains"/>
    <property type="match status" value="1"/>
</dbReference>
<dbReference type="InterPro" id="IPR044626">
    <property type="entry name" value="AOR-like"/>
</dbReference>
<keyword evidence="2" id="KW-0560">Oxidoreductase</keyword>
<dbReference type="OrthoDB" id="48317at2759"/>
<comment type="similarity">
    <text evidence="1">Belongs to the zinc-containing alcohol dehydrogenase family. Quinone oxidoreductase subfamily.</text>
</comment>
<dbReference type="Gene3D" id="3.40.50.720">
    <property type="entry name" value="NAD(P)-binding Rossmann-like Domain"/>
    <property type="match status" value="1"/>
</dbReference>
<reference evidence="4" key="1">
    <citation type="submission" date="2016-06" db="EMBL/GenBank/DDBJ databases">
        <title>Parallel loss of symbiosis genes in relatives of nitrogen-fixing non-legume Parasponia.</title>
        <authorList>
            <person name="Van Velzen R."/>
            <person name="Holmer R."/>
            <person name="Bu F."/>
            <person name="Rutten L."/>
            <person name="Van Zeijl A."/>
            <person name="Liu W."/>
            <person name="Santuari L."/>
            <person name="Cao Q."/>
            <person name="Sharma T."/>
            <person name="Shen D."/>
            <person name="Roswanjaya Y."/>
            <person name="Wardhani T."/>
            <person name="Kalhor M.S."/>
            <person name="Jansen J."/>
            <person name="Van den Hoogen J."/>
            <person name="Gungor B."/>
            <person name="Hartog M."/>
            <person name="Hontelez J."/>
            <person name="Verver J."/>
            <person name="Yang W.-C."/>
            <person name="Schijlen E."/>
            <person name="Repin R."/>
            <person name="Schilthuizen M."/>
            <person name="Schranz E."/>
            <person name="Heidstra R."/>
            <person name="Miyata K."/>
            <person name="Fedorova E."/>
            <person name="Kohlen W."/>
            <person name="Bisseling T."/>
            <person name="Smit S."/>
            <person name="Geurts R."/>
        </authorList>
    </citation>
    <scope>NUCLEOTIDE SEQUENCE [LARGE SCALE GENOMIC DNA]</scope>
    <source>
        <strain evidence="4">cv. RG33-2</strain>
    </source>
</reference>
<dbReference type="InParanoid" id="A0A2P5C5B3"/>
<evidence type="ECO:0000313" key="3">
    <source>
        <dbReference type="EMBL" id="PON56188.1"/>
    </source>
</evidence>
<evidence type="ECO:0000313" key="4">
    <source>
        <dbReference type="Proteomes" id="UP000237000"/>
    </source>
</evidence>